<evidence type="ECO:0000313" key="1">
    <source>
        <dbReference type="EnsemblPlants" id="ORUFI05G13280.1"/>
    </source>
</evidence>
<reference evidence="1" key="2">
    <citation type="submission" date="2015-06" db="UniProtKB">
        <authorList>
            <consortium name="EnsemblPlants"/>
        </authorList>
    </citation>
    <scope>IDENTIFICATION</scope>
</reference>
<protein>
    <submittedName>
        <fullName evidence="1">Uncharacterized protein</fullName>
    </submittedName>
</protein>
<keyword evidence="2" id="KW-1185">Reference proteome</keyword>
<proteinExistence type="predicted"/>
<dbReference type="Proteomes" id="UP000008022">
    <property type="component" value="Unassembled WGS sequence"/>
</dbReference>
<dbReference type="HOGENOM" id="CLU_2458700_0_0_1"/>
<sequence length="89" mass="10124">MAKTFLPAYAPNQFSQKIENWMNEVTTLLSLLICFNNFGLEIMCDGARRSRDAKHAMVTKAIYLYFNCANEAIMGAQFNRATEAVENLH</sequence>
<organism evidence="1 2">
    <name type="scientific">Oryza rufipogon</name>
    <name type="common">Brownbeard rice</name>
    <name type="synonym">Asian wild rice</name>
    <dbReference type="NCBI Taxonomy" id="4529"/>
    <lineage>
        <taxon>Eukaryota</taxon>
        <taxon>Viridiplantae</taxon>
        <taxon>Streptophyta</taxon>
        <taxon>Embryophyta</taxon>
        <taxon>Tracheophyta</taxon>
        <taxon>Spermatophyta</taxon>
        <taxon>Magnoliopsida</taxon>
        <taxon>Liliopsida</taxon>
        <taxon>Poales</taxon>
        <taxon>Poaceae</taxon>
        <taxon>BOP clade</taxon>
        <taxon>Oryzoideae</taxon>
        <taxon>Oryzeae</taxon>
        <taxon>Oryzinae</taxon>
        <taxon>Oryza</taxon>
    </lineage>
</organism>
<dbReference type="Gramene" id="ORUFI05G13280.1">
    <property type="protein sequence ID" value="ORUFI05G13280.1"/>
    <property type="gene ID" value="ORUFI05G13280"/>
</dbReference>
<dbReference type="AlphaFoldDB" id="A0A0E0PKZ0"/>
<accession>A0A0E0PKZ0</accession>
<dbReference type="OMA" id="QNWMNEV"/>
<evidence type="ECO:0000313" key="2">
    <source>
        <dbReference type="Proteomes" id="UP000008022"/>
    </source>
</evidence>
<reference evidence="2" key="1">
    <citation type="submission" date="2013-06" db="EMBL/GenBank/DDBJ databases">
        <authorList>
            <person name="Zhao Q."/>
        </authorList>
    </citation>
    <scope>NUCLEOTIDE SEQUENCE</scope>
    <source>
        <strain evidence="2">cv. W1943</strain>
    </source>
</reference>
<dbReference type="EnsemblPlants" id="ORUFI05G13280.1">
    <property type="protein sequence ID" value="ORUFI05G13280.1"/>
    <property type="gene ID" value="ORUFI05G13280"/>
</dbReference>
<name>A0A0E0PKZ0_ORYRU</name>